<dbReference type="AlphaFoldDB" id="A0AAW0SZ04"/>
<dbReference type="Proteomes" id="UP001487740">
    <property type="component" value="Unassembled WGS sequence"/>
</dbReference>
<proteinExistence type="predicted"/>
<dbReference type="Pfam" id="PF01607">
    <property type="entry name" value="CBM_14"/>
    <property type="match status" value="1"/>
</dbReference>
<protein>
    <recommendedName>
        <fullName evidence="3">Chitin-binding type-2 domain-containing protein</fullName>
    </recommendedName>
</protein>
<organism evidence="4 5">
    <name type="scientific">Scylla paramamosain</name>
    <name type="common">Mud crab</name>
    <dbReference type="NCBI Taxonomy" id="85552"/>
    <lineage>
        <taxon>Eukaryota</taxon>
        <taxon>Metazoa</taxon>
        <taxon>Ecdysozoa</taxon>
        <taxon>Arthropoda</taxon>
        <taxon>Crustacea</taxon>
        <taxon>Multicrustacea</taxon>
        <taxon>Malacostraca</taxon>
        <taxon>Eumalacostraca</taxon>
        <taxon>Eucarida</taxon>
        <taxon>Decapoda</taxon>
        <taxon>Pleocyemata</taxon>
        <taxon>Brachyura</taxon>
        <taxon>Eubrachyura</taxon>
        <taxon>Portunoidea</taxon>
        <taxon>Portunidae</taxon>
        <taxon>Portuninae</taxon>
        <taxon>Scylla</taxon>
    </lineage>
</organism>
<keyword evidence="5" id="KW-1185">Reference proteome</keyword>
<dbReference type="GO" id="GO:0005576">
    <property type="term" value="C:extracellular region"/>
    <property type="evidence" value="ECO:0007669"/>
    <property type="project" value="InterPro"/>
</dbReference>
<accession>A0AAW0SZ04</accession>
<dbReference type="SUPFAM" id="SSF57625">
    <property type="entry name" value="Invertebrate chitin-binding proteins"/>
    <property type="match status" value="1"/>
</dbReference>
<dbReference type="InterPro" id="IPR036508">
    <property type="entry name" value="Chitin-bd_dom_sf"/>
</dbReference>
<dbReference type="EMBL" id="JARAKH010000043">
    <property type="protein sequence ID" value="KAK8379965.1"/>
    <property type="molecule type" value="Genomic_DNA"/>
</dbReference>
<gene>
    <name evidence="4" type="ORF">O3P69_019782</name>
</gene>
<dbReference type="SMART" id="SM00494">
    <property type="entry name" value="ChtBD2"/>
    <property type="match status" value="1"/>
</dbReference>
<feature type="chain" id="PRO_5043631743" description="Chitin-binding type-2 domain-containing protein" evidence="2">
    <location>
        <begin position="23"/>
        <end position="300"/>
    </location>
</feature>
<sequence>MLWITSLLLLLSLQEGLQDVRAASAKPAARGECDPDCSAAVNDDKVDNPRNCHQFYVCFDGEAVGPLDCPDGEYFDADIKACVTNGPEECTPTCGGAGGSCAYECGGGDPYVADRYDCSTYHDCASGAVMHCDQQTPFFNGETCQTEEKFCCHCNPYCYTGDKGKKVLDPTDCTKYYCPLPHRVSRYGEGVRLHPRCPGPVLTSRRQHNSGSGFSNVLYRFLDSFNVKVRHGHGQDSSHSSPPRTAQQHTFTHAHTHARNVVDNFFASLAFSPDNLWSFGGRIRRRAQEFTGITTGPMRP</sequence>
<keyword evidence="2" id="KW-0732">Signal</keyword>
<evidence type="ECO:0000313" key="5">
    <source>
        <dbReference type="Proteomes" id="UP001487740"/>
    </source>
</evidence>
<comment type="caution">
    <text evidence="4">The sequence shown here is derived from an EMBL/GenBank/DDBJ whole genome shotgun (WGS) entry which is preliminary data.</text>
</comment>
<feature type="compositionally biased region" description="Polar residues" evidence="1">
    <location>
        <begin position="235"/>
        <end position="244"/>
    </location>
</feature>
<reference evidence="4 5" key="1">
    <citation type="submission" date="2023-03" db="EMBL/GenBank/DDBJ databases">
        <title>High-quality genome of Scylla paramamosain provides insights in environmental adaptation.</title>
        <authorList>
            <person name="Zhang L."/>
        </authorList>
    </citation>
    <scope>NUCLEOTIDE SEQUENCE [LARGE SCALE GENOMIC DNA]</scope>
    <source>
        <strain evidence="4">LZ_2023a</strain>
        <tissue evidence="4">Muscle</tissue>
    </source>
</reference>
<evidence type="ECO:0000259" key="3">
    <source>
        <dbReference type="PROSITE" id="PS50940"/>
    </source>
</evidence>
<feature type="region of interest" description="Disordered" evidence="1">
    <location>
        <begin position="230"/>
        <end position="251"/>
    </location>
</feature>
<evidence type="ECO:0000256" key="2">
    <source>
        <dbReference type="SAM" id="SignalP"/>
    </source>
</evidence>
<dbReference type="InterPro" id="IPR002557">
    <property type="entry name" value="Chitin-bd_dom"/>
</dbReference>
<evidence type="ECO:0000256" key="1">
    <source>
        <dbReference type="SAM" id="MobiDB-lite"/>
    </source>
</evidence>
<evidence type="ECO:0000313" key="4">
    <source>
        <dbReference type="EMBL" id="KAK8379965.1"/>
    </source>
</evidence>
<dbReference type="GO" id="GO:0008061">
    <property type="term" value="F:chitin binding"/>
    <property type="evidence" value="ECO:0007669"/>
    <property type="project" value="InterPro"/>
</dbReference>
<feature type="signal peptide" evidence="2">
    <location>
        <begin position="1"/>
        <end position="22"/>
    </location>
</feature>
<feature type="domain" description="Chitin-binding type-2" evidence="3">
    <location>
        <begin position="34"/>
        <end position="92"/>
    </location>
</feature>
<dbReference type="Gene3D" id="2.170.140.10">
    <property type="entry name" value="Chitin binding domain"/>
    <property type="match status" value="1"/>
</dbReference>
<name>A0AAW0SZ04_SCYPA</name>
<dbReference type="PROSITE" id="PS50940">
    <property type="entry name" value="CHIT_BIND_II"/>
    <property type="match status" value="1"/>
</dbReference>